<evidence type="ECO:0000313" key="2">
    <source>
        <dbReference type="Proteomes" id="UP000196475"/>
    </source>
</evidence>
<reference evidence="2" key="1">
    <citation type="submission" date="2016-06" db="EMBL/GenBank/DDBJ databases">
        <authorList>
            <person name="Nascimento L."/>
            <person name="Pereira R.V."/>
            <person name="Martins L.F."/>
            <person name="Quaggio R.B."/>
            <person name="Silva A.M."/>
            <person name="Setubal J.C."/>
        </authorList>
    </citation>
    <scope>NUCLEOTIDE SEQUENCE [LARGE SCALE GENOMIC DNA]</scope>
</reference>
<dbReference type="Proteomes" id="UP000196475">
    <property type="component" value="Unassembled WGS sequence"/>
</dbReference>
<evidence type="ECO:0000313" key="1">
    <source>
        <dbReference type="EMBL" id="OUM87423.1"/>
    </source>
</evidence>
<sequence length="144" mass="15684">MKADHRCKHSGFTFLEMLLATLLLAVFCGGLMAAWEQLAANRQERMIQMEALMLAQNRMEGMRADFCRPSSEQVVGKHGTYLLRQQATDVEPGLIWCQIEVEWREGTGGALSAVQLGKLFQKGVVPEGGSGNGAAGLQEGVYPG</sequence>
<gene>
    <name evidence="1" type="ORF">BAA01_12455</name>
</gene>
<evidence type="ECO:0008006" key="3">
    <source>
        <dbReference type="Google" id="ProtNLM"/>
    </source>
</evidence>
<name>A0A1Y3PJA5_9BACI</name>
<dbReference type="GO" id="GO:0009986">
    <property type="term" value="C:cell surface"/>
    <property type="evidence" value="ECO:0007669"/>
    <property type="project" value="UniProtKB-SubCell"/>
</dbReference>
<dbReference type="AlphaFoldDB" id="A0A1Y3PJA5"/>
<proteinExistence type="predicted"/>
<dbReference type="GO" id="GO:0030420">
    <property type="term" value="P:establishment of competence for transformation"/>
    <property type="evidence" value="ECO:0007669"/>
    <property type="project" value="UniProtKB-KW"/>
</dbReference>
<accession>A0A1Y3PJA5</accession>
<dbReference type="EMBL" id="LZRT01000075">
    <property type="protein sequence ID" value="OUM87423.1"/>
    <property type="molecule type" value="Genomic_DNA"/>
</dbReference>
<comment type="caution">
    <text evidence="1">The sequence shown here is derived from an EMBL/GenBank/DDBJ whole genome shotgun (WGS) entry which is preliminary data.</text>
</comment>
<organism evidence="1 2">
    <name type="scientific">Bacillus thermozeamaize</name>
    <dbReference type="NCBI Taxonomy" id="230954"/>
    <lineage>
        <taxon>Bacteria</taxon>
        <taxon>Bacillati</taxon>
        <taxon>Bacillota</taxon>
        <taxon>Bacilli</taxon>
        <taxon>Bacillales</taxon>
        <taxon>Bacillaceae</taxon>
        <taxon>Bacillus</taxon>
    </lineage>
</organism>
<protein>
    <recommendedName>
        <fullName evidence="3">Prepilin-type N-terminal cleavage/methylation domain-containing protein</fullName>
    </recommendedName>
</protein>